<evidence type="ECO:0000256" key="2">
    <source>
        <dbReference type="ARBA" id="ARBA00022801"/>
    </source>
</evidence>
<dbReference type="GO" id="GO:0052689">
    <property type="term" value="F:carboxylic ester hydrolase activity"/>
    <property type="evidence" value="ECO:0007669"/>
    <property type="project" value="TreeGrafter"/>
</dbReference>
<dbReference type="SUPFAM" id="SSF53474">
    <property type="entry name" value="alpha/beta-Hydrolases"/>
    <property type="match status" value="1"/>
</dbReference>
<dbReference type="Pfam" id="PF02230">
    <property type="entry name" value="Abhydrolase_2"/>
    <property type="match status" value="1"/>
</dbReference>
<reference evidence="6 7" key="1">
    <citation type="submission" date="2016-10" db="EMBL/GenBank/DDBJ databases">
        <title>Reductive evolution of mitochondrial metabolism and differential evolution of invasion-related proteins in Cryptosporidium.</title>
        <authorList>
            <person name="Liu S."/>
            <person name="Roellig D.M."/>
            <person name="Guo Y."/>
            <person name="Li N."/>
            <person name="Frace M.A."/>
            <person name="Tang K."/>
            <person name="Zhang L."/>
            <person name="Feng Y."/>
            <person name="Xiao L."/>
        </authorList>
    </citation>
    <scope>NUCLEOTIDE SEQUENCE [LARGE SCALE GENOMIC DNA]</scope>
    <source>
        <strain evidence="6">39726</strain>
    </source>
</reference>
<sequence length="674" mass="76390">MQTFQIQRKITKIFVVFVIFTVFIFNTECLLRKGNNIVKFKKGDTNGGYGLNYSPPNYKNVIVWLHGLCGSAMDWERFVLLVNKKGFLPNTKWILPTSKFRQITAVYGNKCPAWFDIVSFSPTENIEDIDGILESAKRIRDIIKSEIESGIEQSRIFLIGFSQGSAMALITSMIMRDITLGGVIGVSGWIPMIDHLSLGLDSPLNNEIFDFNISDEKKHKTKVFIFHGSKDKVIPFNVFLQTSVFMSIELGIENINQRIYYDIGHTITAMQGVHMMYEISNILNPDNIHEELVTIKHSTLSNNSYSMVLKISDPRDNCICYKFMPCNPNKDGNLSCSNPNCNCTNKLSFYDQTKFFDNLNNKDFGQFNNPYTILQGVPSEKKLKSNNNSSNRNKGKETEQTDSDLITQDLDQENNNDLFLNISGYNNRKVNNQVTNESNQNVDCNNIDNNDDSSDLELSLNNSTESEVPKKHISSLRDCDSFDDIMSHRYLASMDNGSNENFAGSSNIIDHNNKLYTSMEGGIDEINDIYDEEEEENMDEIKENENREGDNTNSSSSITTTTTTTTTTSTASINLDSSSNTASIYSPIYITKTPINDSDTTNKVFSKKISHYNKAPNVIKHYYISDNDDNQEERANIGKDIFDIQQYIDFLCNQSTNYTNSNSETMMCGDNIED</sequence>
<proteinExistence type="inferred from homology"/>
<accession>A0A1J4MKI0</accession>
<comment type="caution">
    <text evidence="6">The sequence shown here is derived from an EMBL/GenBank/DDBJ whole genome shotgun (WGS) entry which is preliminary data.</text>
</comment>
<feature type="compositionally biased region" description="Low complexity" evidence="3">
    <location>
        <begin position="551"/>
        <end position="572"/>
    </location>
</feature>
<dbReference type="GeneID" id="39977116"/>
<dbReference type="Proteomes" id="UP000186176">
    <property type="component" value="Unassembled WGS sequence"/>
</dbReference>
<dbReference type="Gene3D" id="3.40.50.1820">
    <property type="entry name" value="alpha/beta hydrolase"/>
    <property type="match status" value="1"/>
</dbReference>
<feature type="region of interest" description="Disordered" evidence="3">
    <location>
        <begin position="534"/>
        <end position="572"/>
    </location>
</feature>
<feature type="region of interest" description="Disordered" evidence="3">
    <location>
        <begin position="376"/>
        <end position="410"/>
    </location>
</feature>
<dbReference type="GO" id="GO:0008474">
    <property type="term" value="F:palmitoyl-(protein) hydrolase activity"/>
    <property type="evidence" value="ECO:0007669"/>
    <property type="project" value="TreeGrafter"/>
</dbReference>
<keyword evidence="2" id="KW-0378">Hydrolase</keyword>
<feature type="transmembrane region" description="Helical" evidence="4">
    <location>
        <begin position="12"/>
        <end position="31"/>
    </location>
</feature>
<evidence type="ECO:0000313" key="7">
    <source>
        <dbReference type="Proteomes" id="UP000186176"/>
    </source>
</evidence>
<dbReference type="OrthoDB" id="2418081at2759"/>
<evidence type="ECO:0000313" key="6">
    <source>
        <dbReference type="EMBL" id="OII74770.1"/>
    </source>
</evidence>
<dbReference type="InterPro" id="IPR003140">
    <property type="entry name" value="PLipase/COase/thioEstase"/>
</dbReference>
<dbReference type="InterPro" id="IPR029058">
    <property type="entry name" value="AB_hydrolase_fold"/>
</dbReference>
<keyword evidence="7" id="KW-1185">Reference proteome</keyword>
<keyword evidence="4" id="KW-0812">Transmembrane</keyword>
<dbReference type="PANTHER" id="PTHR10655">
    <property type="entry name" value="LYSOPHOSPHOLIPASE-RELATED"/>
    <property type="match status" value="1"/>
</dbReference>
<feature type="domain" description="Phospholipase/carboxylesterase/thioesterase" evidence="5">
    <location>
        <begin position="59"/>
        <end position="269"/>
    </location>
</feature>
<gene>
    <name evidence="6" type="ORF">cubi_00323</name>
</gene>
<evidence type="ECO:0000256" key="3">
    <source>
        <dbReference type="SAM" id="MobiDB-lite"/>
    </source>
</evidence>
<name>A0A1J4MKI0_9CRYT</name>
<feature type="compositionally biased region" description="Basic and acidic residues" evidence="3">
    <location>
        <begin position="539"/>
        <end position="550"/>
    </location>
</feature>
<dbReference type="VEuPathDB" id="CryptoDB:cubi_00323"/>
<dbReference type="EMBL" id="LRBP01000009">
    <property type="protein sequence ID" value="OII74770.1"/>
    <property type="molecule type" value="Genomic_DNA"/>
</dbReference>
<comment type="similarity">
    <text evidence="1">Belongs to the AB hydrolase superfamily. AB hydrolase 2 family.</text>
</comment>
<dbReference type="PANTHER" id="PTHR10655:SF17">
    <property type="entry name" value="LYSOPHOSPHOLIPASE-LIKE PROTEIN 1"/>
    <property type="match status" value="1"/>
</dbReference>
<evidence type="ECO:0000259" key="5">
    <source>
        <dbReference type="Pfam" id="PF02230"/>
    </source>
</evidence>
<evidence type="ECO:0000256" key="4">
    <source>
        <dbReference type="SAM" id="Phobius"/>
    </source>
</evidence>
<protein>
    <submittedName>
        <fullName evidence="6">Carboxylesterase</fullName>
    </submittedName>
</protein>
<dbReference type="RefSeq" id="XP_028875916.1">
    <property type="nucleotide sequence ID" value="XM_029017337.1"/>
</dbReference>
<keyword evidence="4" id="KW-1133">Transmembrane helix</keyword>
<dbReference type="InterPro" id="IPR050565">
    <property type="entry name" value="LYPA1-2/EST-like"/>
</dbReference>
<dbReference type="GO" id="GO:0005737">
    <property type="term" value="C:cytoplasm"/>
    <property type="evidence" value="ECO:0007669"/>
    <property type="project" value="TreeGrafter"/>
</dbReference>
<keyword evidence="4" id="KW-0472">Membrane</keyword>
<dbReference type="AlphaFoldDB" id="A0A1J4MKI0"/>
<evidence type="ECO:0000256" key="1">
    <source>
        <dbReference type="ARBA" id="ARBA00006499"/>
    </source>
</evidence>
<organism evidence="6 7">
    <name type="scientific">Cryptosporidium ubiquitum</name>
    <dbReference type="NCBI Taxonomy" id="857276"/>
    <lineage>
        <taxon>Eukaryota</taxon>
        <taxon>Sar</taxon>
        <taxon>Alveolata</taxon>
        <taxon>Apicomplexa</taxon>
        <taxon>Conoidasida</taxon>
        <taxon>Coccidia</taxon>
        <taxon>Eucoccidiorida</taxon>
        <taxon>Eimeriorina</taxon>
        <taxon>Cryptosporidiidae</taxon>
        <taxon>Cryptosporidium</taxon>
    </lineage>
</organism>